<evidence type="ECO:0000313" key="2">
    <source>
        <dbReference type="Proteomes" id="UP000306319"/>
    </source>
</evidence>
<keyword evidence="2" id="KW-1185">Reference proteome</keyword>
<name>A0AC61RDV7_9BACT</name>
<comment type="caution">
    <text evidence="1">The sequence shown here is derived from an EMBL/GenBank/DDBJ whole genome shotgun (WGS) entry which is preliminary data.</text>
</comment>
<protein>
    <submittedName>
        <fullName evidence="1">RagB/SusD family nutrient uptake outer membrane protein</fullName>
    </submittedName>
</protein>
<sequence length="509" mass="57981">MKKLYISGIIAAAGMFTGCSTQYDPVSDYSDVTEGITEDKEEIVFPNRASVESYMTTMYQGKLRDRQEHWHLDKLLIAECHSDNAYAGTTGAEVQPYEDNSIEGSNSVVARDWNRFMEDAAYATKLIVNIDKVADGSLSDSEVNTYRAQAMIYRAMIWFDMVRMWGDIPVIKTVAGNITADNIEDSYHAYFPAQNTELEAYQAIEEDLLEAVKYAPDAKGDKTIFSKGLAKALLCKVYAEKPLRDYSKVIKYADELAADGYDLIDDYTHLYGVDGAVKDGFTAMPLELNTKESIFEVQYPSGSGNWESWMYGRTLENWDYSFTWAKWVTPSRDLINAFDAEGDKIRKNESIVFYECGWSNYYPSDNYAFMYKCRSAYISNIKYRYADILLLKAEAYIMGESQNLSAAADIIDRIRERAGLNKLPQSARANKESMLNAYLKERRLELAFEGERWFDLVRLDKVEEVMNAVFAKDSGRHAQKTPFTQNSYRLPIPQSVLDSNDNLVQNPGY</sequence>
<gene>
    <name evidence="1" type="ORF">E5331_11375</name>
</gene>
<proteinExistence type="predicted"/>
<dbReference type="EMBL" id="SRYB01000016">
    <property type="protein sequence ID" value="TGY78122.1"/>
    <property type="molecule type" value="Genomic_DNA"/>
</dbReference>
<accession>A0AC61RDV7</accession>
<reference evidence="1" key="1">
    <citation type="submission" date="2019-04" db="EMBL/GenBank/DDBJ databases">
        <title>Microbes associate with the intestines of laboratory mice.</title>
        <authorList>
            <person name="Navarre W."/>
            <person name="Wong E."/>
            <person name="Huang K."/>
            <person name="Tropini C."/>
            <person name="Ng K."/>
            <person name="Yu B."/>
        </authorList>
    </citation>
    <scope>NUCLEOTIDE SEQUENCE</scope>
    <source>
        <strain evidence="1">NM04_E33</strain>
    </source>
</reference>
<evidence type="ECO:0000313" key="1">
    <source>
        <dbReference type="EMBL" id="TGY78122.1"/>
    </source>
</evidence>
<organism evidence="1 2">
    <name type="scientific">Lepagella muris</name>
    <dbReference type="NCBI Taxonomy" id="3032870"/>
    <lineage>
        <taxon>Bacteria</taxon>
        <taxon>Pseudomonadati</taxon>
        <taxon>Bacteroidota</taxon>
        <taxon>Bacteroidia</taxon>
        <taxon>Bacteroidales</taxon>
        <taxon>Muribaculaceae</taxon>
        <taxon>Lepagella</taxon>
    </lineage>
</organism>
<dbReference type="Proteomes" id="UP000306319">
    <property type="component" value="Unassembled WGS sequence"/>
</dbReference>